<protein>
    <submittedName>
        <fullName evidence="2">Uncharacterized protein</fullName>
    </submittedName>
</protein>
<sequence>MKKNKLKIKNWKLKIGDFRRGMTYVELIVVLGIFAVMSSIVMYNYVEFQAKVDIKNLASDIALKIVEAQKSSLSGNLPPDYYSTGGYLPDWKPSYGVHFDASNQKNFVYFADKYPDNTYNLTTDSWGDTITINQNAYISGVQCGGLSVVDIVFRRPDSRAQMTCDAQITVSSPRSASTATITIYSSGRIQVN</sequence>
<comment type="caution">
    <text evidence="2">The sequence shown here is derived from an EMBL/GenBank/DDBJ whole genome shotgun (WGS) entry which is preliminary data.</text>
</comment>
<accession>A0A1F6Y7C9</accession>
<proteinExistence type="predicted"/>
<dbReference type="SUPFAM" id="SSF54523">
    <property type="entry name" value="Pili subunits"/>
    <property type="match status" value="1"/>
</dbReference>
<keyword evidence="1" id="KW-0812">Transmembrane</keyword>
<dbReference type="InterPro" id="IPR045584">
    <property type="entry name" value="Pilin-like"/>
</dbReference>
<gene>
    <name evidence="2" type="ORF">A3I23_01385</name>
</gene>
<keyword evidence="1" id="KW-1133">Transmembrane helix</keyword>
<reference evidence="2 3" key="1">
    <citation type="journal article" date="2016" name="Nat. Commun.">
        <title>Thousands of microbial genomes shed light on interconnected biogeochemical processes in an aquifer system.</title>
        <authorList>
            <person name="Anantharaman K."/>
            <person name="Brown C.T."/>
            <person name="Hug L.A."/>
            <person name="Sharon I."/>
            <person name="Castelle C.J."/>
            <person name="Probst A.J."/>
            <person name="Thomas B.C."/>
            <person name="Singh A."/>
            <person name="Wilkins M.J."/>
            <person name="Karaoz U."/>
            <person name="Brodie E.L."/>
            <person name="Williams K.H."/>
            <person name="Hubbard S.S."/>
            <person name="Banfield J.F."/>
        </authorList>
    </citation>
    <scope>NUCLEOTIDE SEQUENCE [LARGE SCALE GENOMIC DNA]</scope>
</reference>
<evidence type="ECO:0000256" key="1">
    <source>
        <dbReference type="SAM" id="Phobius"/>
    </source>
</evidence>
<dbReference type="Gene3D" id="3.30.700.10">
    <property type="entry name" value="Glycoprotein, Type 4 Pilin"/>
    <property type="match status" value="1"/>
</dbReference>
<evidence type="ECO:0000313" key="2">
    <source>
        <dbReference type="EMBL" id="OGJ02278.1"/>
    </source>
</evidence>
<feature type="transmembrane region" description="Helical" evidence="1">
    <location>
        <begin position="21"/>
        <end position="46"/>
    </location>
</feature>
<dbReference type="NCBIfam" id="TIGR02532">
    <property type="entry name" value="IV_pilin_GFxxxE"/>
    <property type="match status" value="1"/>
</dbReference>
<name>A0A1F6Y7C9_9BACT</name>
<keyword evidence="1" id="KW-0472">Membrane</keyword>
<organism evidence="2 3">
    <name type="scientific">Candidatus Nomurabacteria bacterium RIFCSPLOWO2_02_FULL_40_67</name>
    <dbReference type="NCBI Taxonomy" id="1801787"/>
    <lineage>
        <taxon>Bacteria</taxon>
        <taxon>Candidatus Nomuraibacteriota</taxon>
    </lineage>
</organism>
<evidence type="ECO:0000313" key="3">
    <source>
        <dbReference type="Proteomes" id="UP000177693"/>
    </source>
</evidence>
<dbReference type="AlphaFoldDB" id="A0A1F6Y7C9"/>
<dbReference type="EMBL" id="MFVL01000002">
    <property type="protein sequence ID" value="OGJ02278.1"/>
    <property type="molecule type" value="Genomic_DNA"/>
</dbReference>
<dbReference type="Proteomes" id="UP000177693">
    <property type="component" value="Unassembled WGS sequence"/>
</dbReference>
<dbReference type="InterPro" id="IPR012902">
    <property type="entry name" value="N_methyl_site"/>
</dbReference>